<sequence length="446" mass="52866">RPCQHNDCKQESYEKCITCKQFICQQHFEEHDKIHTFAQCQCKPPIQQLTKLYTHEKQKGKFFCFKCKPKEGKYYSLVKKAQNKQIEPKTKDEIKIDRLKEIRRYVTFIFSDYNLQDDEFTKTHIDQETMTVQVLLTYPKLQKMSASIDELKEAFIDSTILDIQDEYITRCQPLKQNYDKNQHTLKLYGISTQNKLTYEQLEDLFQKVLIKQPLGLSKDIKNRCYLLKYDFIAEIDALFEQFGENRLNKQKLLKCQKISPSKLLQAESIDIFKTNLQVMRFGAIETQAVKKSVKAQKSIQISCQIFKLENQQISLKHSEFLVIKGLYDTSIDLKKLIEMKCGVKPKCLQAYYTFTKNTQNLNFIRVFFKDVADKQTVFQAYGSQKEESQRKVQMLKEFRKVEMLNEKFVQDYLVVLENENVQLNESNQPTYNTSWKEVIDFQSNFE</sequence>
<dbReference type="Gene3D" id="1.10.10.10">
    <property type="entry name" value="Winged helix-like DNA-binding domain superfamily/Winged helix DNA-binding domain"/>
    <property type="match status" value="1"/>
</dbReference>
<dbReference type="AlphaFoldDB" id="A0A146JXS6"/>
<dbReference type="InterPro" id="IPR036390">
    <property type="entry name" value="WH_DNA-bd_sf"/>
</dbReference>
<dbReference type="InterPro" id="IPR036388">
    <property type="entry name" value="WH-like_DNA-bd_sf"/>
</dbReference>
<reference evidence="4" key="1">
    <citation type="submission" date="2015-07" db="EMBL/GenBank/DDBJ databases">
        <title>Adaptation to a free-living lifestyle via gene acquisitions in the diplomonad Trepomonas sp. PC1.</title>
        <authorList>
            <person name="Xu F."/>
            <person name="Jerlstrom-Hultqvist J."/>
            <person name="Kolisko M."/>
            <person name="Simpson A.G.B."/>
            <person name="Roger A.J."/>
            <person name="Svard S.G."/>
            <person name="Andersson J.O."/>
        </authorList>
    </citation>
    <scope>NUCLEOTIDE SEQUENCE</scope>
    <source>
        <strain evidence="4">PC1</strain>
    </source>
</reference>
<gene>
    <name evidence="4" type="ORF">TPC1_30955</name>
</gene>
<keyword evidence="1 2" id="KW-0694">RNA-binding</keyword>
<protein>
    <recommendedName>
        <fullName evidence="3">HTH La-type RNA-binding domain-containing protein</fullName>
    </recommendedName>
</protein>
<feature type="domain" description="HTH La-type RNA-binding" evidence="3">
    <location>
        <begin position="92"/>
        <end position="180"/>
    </location>
</feature>
<dbReference type="InterPro" id="IPR006630">
    <property type="entry name" value="La_HTH"/>
</dbReference>
<dbReference type="EMBL" id="GDID01007056">
    <property type="protein sequence ID" value="JAP89550.1"/>
    <property type="molecule type" value="Transcribed_RNA"/>
</dbReference>
<feature type="non-terminal residue" evidence="4">
    <location>
        <position position="1"/>
    </location>
</feature>
<dbReference type="SUPFAM" id="SSF46785">
    <property type="entry name" value="Winged helix' DNA-binding domain"/>
    <property type="match status" value="1"/>
</dbReference>
<dbReference type="GO" id="GO:0003723">
    <property type="term" value="F:RNA binding"/>
    <property type="evidence" value="ECO:0007669"/>
    <property type="project" value="UniProtKB-UniRule"/>
</dbReference>
<evidence type="ECO:0000313" key="4">
    <source>
        <dbReference type="EMBL" id="JAP89550.1"/>
    </source>
</evidence>
<organism evidence="4">
    <name type="scientific">Trepomonas sp. PC1</name>
    <dbReference type="NCBI Taxonomy" id="1076344"/>
    <lineage>
        <taxon>Eukaryota</taxon>
        <taxon>Metamonada</taxon>
        <taxon>Diplomonadida</taxon>
        <taxon>Hexamitidae</taxon>
        <taxon>Hexamitinae</taxon>
        <taxon>Trepomonas</taxon>
    </lineage>
</organism>
<evidence type="ECO:0000256" key="2">
    <source>
        <dbReference type="PROSITE-ProRule" id="PRU00332"/>
    </source>
</evidence>
<evidence type="ECO:0000259" key="3">
    <source>
        <dbReference type="PROSITE" id="PS50961"/>
    </source>
</evidence>
<accession>A0A146JXS6</accession>
<dbReference type="PROSITE" id="PS50961">
    <property type="entry name" value="HTH_LA"/>
    <property type="match status" value="1"/>
</dbReference>
<evidence type="ECO:0000256" key="1">
    <source>
        <dbReference type="ARBA" id="ARBA00022884"/>
    </source>
</evidence>
<name>A0A146JXS6_9EUKA</name>
<feature type="non-terminal residue" evidence="4">
    <location>
        <position position="446"/>
    </location>
</feature>
<proteinExistence type="predicted"/>